<evidence type="ECO:0000313" key="1">
    <source>
        <dbReference type="EMBL" id="KAJ8506417.1"/>
    </source>
</evidence>
<proteinExistence type="predicted"/>
<dbReference type="Proteomes" id="UP001222027">
    <property type="component" value="Unassembled WGS sequence"/>
</dbReference>
<accession>A0AAV8RN96</accession>
<organism evidence="1 2">
    <name type="scientific">Ensete ventricosum</name>
    <name type="common">Abyssinian banana</name>
    <name type="synonym">Musa ensete</name>
    <dbReference type="NCBI Taxonomy" id="4639"/>
    <lineage>
        <taxon>Eukaryota</taxon>
        <taxon>Viridiplantae</taxon>
        <taxon>Streptophyta</taxon>
        <taxon>Embryophyta</taxon>
        <taxon>Tracheophyta</taxon>
        <taxon>Spermatophyta</taxon>
        <taxon>Magnoliopsida</taxon>
        <taxon>Liliopsida</taxon>
        <taxon>Zingiberales</taxon>
        <taxon>Musaceae</taxon>
        <taxon>Ensete</taxon>
    </lineage>
</organism>
<evidence type="ECO:0000313" key="2">
    <source>
        <dbReference type="Proteomes" id="UP001222027"/>
    </source>
</evidence>
<keyword evidence="2" id="KW-1185">Reference proteome</keyword>
<comment type="caution">
    <text evidence="1">The sequence shown here is derived from an EMBL/GenBank/DDBJ whole genome shotgun (WGS) entry which is preliminary data.</text>
</comment>
<sequence>MSSGGLGMMNCGDCLKWLGMDASTSVITLLDDPADLVRLSGVSWSLCRFVIVNKFCKSLCSRFCPDTLNFLLVAEVSNTSKSAEVGFSSALEWESLEREHRAYALLCHLIVSPEGKRDCIHRAVCASSTDNYPDESNENTLESGDLVDQRPSYWSSGGQYDPGVPESLTYRLTANLCVMREIKIQPFKAFFQPDHPIYLAKFVRFRMDHSRLREGTDDYEEQQLASDDYYKWTYVSP</sequence>
<reference evidence="1 2" key="1">
    <citation type="submission" date="2022-12" db="EMBL/GenBank/DDBJ databases">
        <title>Chromosome-scale assembly of the Ensete ventricosum genome.</title>
        <authorList>
            <person name="Dussert Y."/>
            <person name="Stocks J."/>
            <person name="Wendawek A."/>
            <person name="Woldeyes F."/>
            <person name="Nichols R.A."/>
            <person name="Borrell J.S."/>
        </authorList>
    </citation>
    <scope>NUCLEOTIDE SEQUENCE [LARGE SCALE GENOMIC DNA]</scope>
    <source>
        <strain evidence="2">cv. Maze</strain>
        <tissue evidence="1">Seeds</tissue>
    </source>
</reference>
<name>A0AAV8RN96_ENSVE</name>
<dbReference type="EMBL" id="JAQQAF010000002">
    <property type="protein sequence ID" value="KAJ8506417.1"/>
    <property type="molecule type" value="Genomic_DNA"/>
</dbReference>
<dbReference type="PANTHER" id="PTHR39741">
    <property type="entry name" value="F-BOX DOMAIN CONTAINING PROTEIN, EXPRESSED"/>
    <property type="match status" value="1"/>
</dbReference>
<gene>
    <name evidence="1" type="ORF">OPV22_007303</name>
</gene>
<dbReference type="PANTHER" id="PTHR39741:SF2">
    <property type="entry name" value="F-BOX DOMAIN-CONTAINING PROTEIN"/>
    <property type="match status" value="1"/>
</dbReference>
<dbReference type="InterPro" id="IPR055336">
    <property type="entry name" value="At4g00755-like"/>
</dbReference>
<protein>
    <submittedName>
        <fullName evidence="1">Uncharacterized protein</fullName>
    </submittedName>
</protein>
<dbReference type="AlphaFoldDB" id="A0AAV8RN96"/>